<comment type="caution">
    <text evidence="1">The sequence shown here is derived from an EMBL/GenBank/DDBJ whole genome shotgun (WGS) entry which is preliminary data.</text>
</comment>
<dbReference type="InterPro" id="IPR015943">
    <property type="entry name" value="WD40/YVTN_repeat-like_dom_sf"/>
</dbReference>
<dbReference type="Gene3D" id="2.130.10.10">
    <property type="entry name" value="YVTN repeat-like/Quinoprotein amine dehydrogenase"/>
    <property type="match status" value="1"/>
</dbReference>
<protein>
    <submittedName>
        <fullName evidence="1">Uncharacterized protein</fullName>
    </submittedName>
</protein>
<keyword evidence="2" id="KW-1185">Reference proteome</keyword>
<dbReference type="AlphaFoldDB" id="A0A8J3S186"/>
<sequence>MPLRTARATAATMTAAATTAVTFIATVIAALTVAAPHAGAASAEPVIRYAGLAGNCLRSDGTRRPCGPWKLWLSDGRVVALPDARRIAKTETGYPAAAPLSISPHGARVAYFREDDGALMIWEAATGRARRVPGVGWPGDLRLVEITLSTRARFVGVYGLRGSRWVDRVVDTVTGRSFTLPEGRRSLRFSPDLKHMLADGQSVTEIYSTATWSVERRWVKQRRTDHLYGDLAPDGVTVATALRTETRGSAGNTVTLHNLATGERSTLSLRLRSGETVHRARWDGAGRLDVLTFSTRHVANRFRTTYTWYRLDRATHGLRRLDSFTATSALWNHRPAF</sequence>
<dbReference type="EMBL" id="BOOI01000029">
    <property type="protein sequence ID" value="GIH84974.1"/>
    <property type="molecule type" value="Genomic_DNA"/>
</dbReference>
<organism evidence="1 2">
    <name type="scientific">Planobispora rosea</name>
    <dbReference type="NCBI Taxonomy" id="35762"/>
    <lineage>
        <taxon>Bacteria</taxon>
        <taxon>Bacillati</taxon>
        <taxon>Actinomycetota</taxon>
        <taxon>Actinomycetes</taxon>
        <taxon>Streptosporangiales</taxon>
        <taxon>Streptosporangiaceae</taxon>
        <taxon>Planobispora</taxon>
    </lineage>
</organism>
<name>A0A8J3S186_PLARO</name>
<evidence type="ECO:0000313" key="2">
    <source>
        <dbReference type="Proteomes" id="UP000655044"/>
    </source>
</evidence>
<dbReference type="SUPFAM" id="SSF82171">
    <property type="entry name" value="DPP6 N-terminal domain-like"/>
    <property type="match status" value="1"/>
</dbReference>
<reference evidence="1" key="1">
    <citation type="submission" date="2021-01" db="EMBL/GenBank/DDBJ databases">
        <title>Whole genome shotgun sequence of Planobispora rosea NBRC 15558.</title>
        <authorList>
            <person name="Komaki H."/>
            <person name="Tamura T."/>
        </authorList>
    </citation>
    <scope>NUCLEOTIDE SEQUENCE</scope>
    <source>
        <strain evidence="1">NBRC 15558</strain>
    </source>
</reference>
<proteinExistence type="predicted"/>
<dbReference type="Proteomes" id="UP000655044">
    <property type="component" value="Unassembled WGS sequence"/>
</dbReference>
<accession>A0A8J3S186</accession>
<evidence type="ECO:0000313" key="1">
    <source>
        <dbReference type="EMBL" id="GIH84974.1"/>
    </source>
</evidence>
<dbReference type="RefSeq" id="WP_189242195.1">
    <property type="nucleotide sequence ID" value="NZ_BMQP01000010.1"/>
</dbReference>
<gene>
    <name evidence="1" type="ORF">Pro02_33820</name>
</gene>